<keyword evidence="2" id="KW-0812">Transmembrane</keyword>
<keyword evidence="2" id="KW-1133">Transmembrane helix</keyword>
<evidence type="ECO:0000313" key="4">
    <source>
        <dbReference type="Proteomes" id="UP000282184"/>
    </source>
</evidence>
<dbReference type="Proteomes" id="UP000282184">
    <property type="component" value="Unassembled WGS sequence"/>
</dbReference>
<dbReference type="EMBL" id="RXOF01000008">
    <property type="protein sequence ID" value="RTQ48847.1"/>
    <property type="molecule type" value="Genomic_DNA"/>
</dbReference>
<sequence length="600" mass="61498">MTEREPDHLFDELRRKLEDYGSHPSADLWAGLEQHLAAQPAAPQRQWRRVALWLAAACLLLLLSIPALLWLRPAAPTVATTETAGPATGTAAARSQPVPATGAPSRAHLATAAQTSAAQLPQPASTLSPNPTSAQRATDTAPPAPSAPAANAGTSAASPAAQTRAGRSVATAAGSTKPDRPTDAETTGLVAAGRPGRKQARRLTTAVAGGALGRAGQGPHPSVSATTPGPAEPNQAASGLTRTATGRPQPTTSAATPGGGSNSSAATAAPTTAAPTHAAGSPDNSAAAAASTAAPTTSAGSTASEDLPLAAAGRPAALPTTPPVLATDKLNSRSTALLTPVPGLPAPLNGVAADTTRRRPRPAGRWSLALLGGAGVAYRQLGPARDSASRGLGRLERPAISYAAQLQVGYALTPRLCLSTGLGYTEYATRLNAVLNKPRIVSTSSIRVLVYDNGTRRDTLIYALHRDSLMGTDRVALRQRDTYRFVTVPLLAQYHLGTTGRLRYDVLGGAALGLYAGGRTSSGSACACEQVAGRTGPGGFRVASLLLTLGAAAEYQWRPGWHLQLQPVLQYSASSITQVPRPARRPVALFFQTGLRFDLP</sequence>
<feature type="compositionally biased region" description="Polar residues" evidence="1">
    <location>
        <begin position="235"/>
        <end position="249"/>
    </location>
</feature>
<feature type="compositionally biased region" description="Low complexity" evidence="1">
    <location>
        <begin position="81"/>
        <end position="93"/>
    </location>
</feature>
<accession>A0A431U198</accession>
<evidence type="ECO:0000256" key="2">
    <source>
        <dbReference type="SAM" id="Phobius"/>
    </source>
</evidence>
<name>A0A431U198_9BACT</name>
<comment type="caution">
    <text evidence="3">The sequence shown here is derived from an EMBL/GenBank/DDBJ whole genome shotgun (WGS) entry which is preliminary data.</text>
</comment>
<feature type="compositionally biased region" description="Low complexity" evidence="1">
    <location>
        <begin position="109"/>
        <end position="125"/>
    </location>
</feature>
<organism evidence="3 4">
    <name type="scientific">Hymenobacter gummosus</name>
    <dbReference type="NCBI Taxonomy" id="1776032"/>
    <lineage>
        <taxon>Bacteria</taxon>
        <taxon>Pseudomonadati</taxon>
        <taxon>Bacteroidota</taxon>
        <taxon>Cytophagia</taxon>
        <taxon>Cytophagales</taxon>
        <taxon>Hymenobacteraceae</taxon>
        <taxon>Hymenobacter</taxon>
    </lineage>
</organism>
<evidence type="ECO:0000256" key="1">
    <source>
        <dbReference type="SAM" id="MobiDB-lite"/>
    </source>
</evidence>
<dbReference type="OrthoDB" id="863638at2"/>
<gene>
    <name evidence="3" type="ORF">EJV47_14710</name>
</gene>
<protein>
    <recommendedName>
        <fullName evidence="5">Outer membrane protein beta-barrel domain-containing protein</fullName>
    </recommendedName>
</protein>
<feature type="compositionally biased region" description="Polar residues" evidence="1">
    <location>
        <begin position="126"/>
        <end position="136"/>
    </location>
</feature>
<dbReference type="AlphaFoldDB" id="A0A431U198"/>
<keyword evidence="4" id="KW-1185">Reference proteome</keyword>
<keyword evidence="2" id="KW-0472">Membrane</keyword>
<evidence type="ECO:0008006" key="5">
    <source>
        <dbReference type="Google" id="ProtNLM"/>
    </source>
</evidence>
<proteinExistence type="predicted"/>
<reference evidence="3 4" key="1">
    <citation type="submission" date="2018-12" db="EMBL/GenBank/DDBJ databases">
        <title>Hymenobacter gummosus sp. nov., isolated from a spring.</title>
        <authorList>
            <person name="Nie L."/>
        </authorList>
    </citation>
    <scope>NUCLEOTIDE SEQUENCE [LARGE SCALE GENOMIC DNA]</scope>
    <source>
        <strain evidence="3 4">KCTC 52166</strain>
    </source>
</reference>
<feature type="compositionally biased region" description="Low complexity" evidence="1">
    <location>
        <begin position="137"/>
        <end position="161"/>
    </location>
</feature>
<feature type="compositionally biased region" description="Low complexity" evidence="1">
    <location>
        <begin position="250"/>
        <end position="304"/>
    </location>
</feature>
<evidence type="ECO:0000313" key="3">
    <source>
        <dbReference type="EMBL" id="RTQ48847.1"/>
    </source>
</evidence>
<feature type="region of interest" description="Disordered" evidence="1">
    <location>
        <begin position="337"/>
        <end position="360"/>
    </location>
</feature>
<feature type="region of interest" description="Disordered" evidence="1">
    <location>
        <begin position="81"/>
        <end position="304"/>
    </location>
</feature>
<feature type="transmembrane region" description="Helical" evidence="2">
    <location>
        <begin position="50"/>
        <end position="71"/>
    </location>
</feature>
<dbReference type="RefSeq" id="WP_126693924.1">
    <property type="nucleotide sequence ID" value="NZ_RXOF01000008.1"/>
</dbReference>